<sequence>MTRLGTYLFRLFAAEAAALFGVALTILYLVQLLRIVEVGAVRDRGLGTLFWQTILGLPPLSIAFLYVCLAIGLARALRAMQASRELHIIHVSQRLPALIGTILGYAAIGTLMVLLLAHVIEPLASRENNQIKAQAAADLVGRSLVPNRFAELGDGVTITVGGRGADGEITSFFADDRRDADTRRTYIADSALITADELGYVLQLEDGTIQYRTADGQFSEISFERYDIALERLTGDEDTGERRGDQSTYGMIMRGLTEGEWPAESLRRIAERTSDGFRVLALCLFVAAISVFPSGRRKEPALPVEITVLGAVLFERAVTSYAPVAGWARETSGVIVLIVIAVAILVYRLRVFAPLPREAHSLPREALGR</sequence>
<evidence type="ECO:0000256" key="1">
    <source>
        <dbReference type="ARBA" id="ARBA00004651"/>
    </source>
</evidence>
<keyword evidence="8" id="KW-1185">Reference proteome</keyword>
<evidence type="ECO:0000256" key="6">
    <source>
        <dbReference type="SAM" id="Phobius"/>
    </source>
</evidence>
<feature type="transmembrane region" description="Helical" evidence="6">
    <location>
        <begin position="95"/>
        <end position="120"/>
    </location>
</feature>
<protein>
    <recommendedName>
        <fullName evidence="9">Lipopolysaccharide export system permease protein LptF</fullName>
    </recommendedName>
</protein>
<feature type="transmembrane region" description="Helical" evidence="6">
    <location>
        <begin position="7"/>
        <end position="30"/>
    </location>
</feature>
<name>A0A1E5XRW0_9HYPH</name>
<dbReference type="Proteomes" id="UP000095463">
    <property type="component" value="Unassembled WGS sequence"/>
</dbReference>
<organism evidence="7 8">
    <name type="scientific">Devosia insulae DS-56</name>
    <dbReference type="NCBI Taxonomy" id="1116389"/>
    <lineage>
        <taxon>Bacteria</taxon>
        <taxon>Pseudomonadati</taxon>
        <taxon>Pseudomonadota</taxon>
        <taxon>Alphaproteobacteria</taxon>
        <taxon>Hyphomicrobiales</taxon>
        <taxon>Devosiaceae</taxon>
        <taxon>Devosia</taxon>
    </lineage>
</organism>
<accession>A0A1E5XRW0</accession>
<evidence type="ECO:0000256" key="2">
    <source>
        <dbReference type="ARBA" id="ARBA00022475"/>
    </source>
</evidence>
<evidence type="ECO:0000256" key="3">
    <source>
        <dbReference type="ARBA" id="ARBA00022692"/>
    </source>
</evidence>
<dbReference type="AlphaFoldDB" id="A0A1E5XRW0"/>
<dbReference type="Pfam" id="PF03739">
    <property type="entry name" value="LptF_LptG"/>
    <property type="match status" value="1"/>
</dbReference>
<comment type="caution">
    <text evidence="7">The sequence shown here is derived from an EMBL/GenBank/DDBJ whole genome shotgun (WGS) entry which is preliminary data.</text>
</comment>
<dbReference type="GO" id="GO:0005886">
    <property type="term" value="C:plasma membrane"/>
    <property type="evidence" value="ECO:0007669"/>
    <property type="project" value="UniProtKB-SubCell"/>
</dbReference>
<evidence type="ECO:0000256" key="5">
    <source>
        <dbReference type="ARBA" id="ARBA00023136"/>
    </source>
</evidence>
<keyword evidence="4 6" id="KW-1133">Transmembrane helix</keyword>
<evidence type="ECO:0000313" key="8">
    <source>
        <dbReference type="Proteomes" id="UP000095463"/>
    </source>
</evidence>
<comment type="subcellular location">
    <subcellularLocation>
        <location evidence="1">Cell membrane</location>
        <topology evidence="1">Multi-pass membrane protein</topology>
    </subcellularLocation>
</comment>
<keyword evidence="2" id="KW-1003">Cell membrane</keyword>
<dbReference type="RefSeq" id="WP_069909470.1">
    <property type="nucleotide sequence ID" value="NZ_LAJE02000161.1"/>
</dbReference>
<evidence type="ECO:0000256" key="4">
    <source>
        <dbReference type="ARBA" id="ARBA00022989"/>
    </source>
</evidence>
<gene>
    <name evidence="7" type="ORF">VW23_016720</name>
</gene>
<dbReference type="InterPro" id="IPR005495">
    <property type="entry name" value="LptG/LptF_permease"/>
</dbReference>
<keyword evidence="3 6" id="KW-0812">Transmembrane</keyword>
<feature type="transmembrane region" description="Helical" evidence="6">
    <location>
        <begin position="50"/>
        <end position="74"/>
    </location>
</feature>
<evidence type="ECO:0008006" key="9">
    <source>
        <dbReference type="Google" id="ProtNLM"/>
    </source>
</evidence>
<keyword evidence="5 6" id="KW-0472">Membrane</keyword>
<proteinExistence type="predicted"/>
<reference evidence="7 8" key="1">
    <citation type="journal article" date="2015" name="Genome Announc.">
        <title>Genome Assemblies of Three Soil-Associated Devosia species: D. insulae, D. limi, and D. soli.</title>
        <authorList>
            <person name="Hassan Y.I."/>
            <person name="Lepp D."/>
            <person name="Zhou T."/>
        </authorList>
    </citation>
    <scope>NUCLEOTIDE SEQUENCE [LARGE SCALE GENOMIC DNA]</scope>
    <source>
        <strain evidence="7 8">DS-56</strain>
    </source>
</reference>
<feature type="transmembrane region" description="Helical" evidence="6">
    <location>
        <begin position="331"/>
        <end position="349"/>
    </location>
</feature>
<evidence type="ECO:0000313" key="7">
    <source>
        <dbReference type="EMBL" id="OEO31328.1"/>
    </source>
</evidence>
<dbReference type="EMBL" id="LAJE02000161">
    <property type="protein sequence ID" value="OEO31328.1"/>
    <property type="molecule type" value="Genomic_DNA"/>
</dbReference>